<dbReference type="InterPro" id="IPR052337">
    <property type="entry name" value="SAT4-like"/>
</dbReference>
<evidence type="ECO:0000256" key="6">
    <source>
        <dbReference type="SAM" id="Phobius"/>
    </source>
</evidence>
<feature type="transmembrane region" description="Helical" evidence="6">
    <location>
        <begin position="233"/>
        <end position="257"/>
    </location>
</feature>
<evidence type="ECO:0000313" key="9">
    <source>
        <dbReference type="Proteomes" id="UP001194746"/>
    </source>
</evidence>
<dbReference type="Proteomes" id="UP001194746">
    <property type="component" value="Unassembled WGS sequence"/>
</dbReference>
<feature type="transmembrane region" description="Helical" evidence="6">
    <location>
        <begin position="199"/>
        <end position="221"/>
    </location>
</feature>
<comment type="caution">
    <text evidence="8">The sequence shown here is derived from an EMBL/GenBank/DDBJ whole genome shotgun (WGS) entry which is preliminary data.</text>
</comment>
<evidence type="ECO:0000256" key="5">
    <source>
        <dbReference type="ARBA" id="ARBA00038359"/>
    </source>
</evidence>
<evidence type="ECO:0000256" key="3">
    <source>
        <dbReference type="ARBA" id="ARBA00022989"/>
    </source>
</evidence>
<feature type="transmembrane region" description="Helical" evidence="6">
    <location>
        <begin position="116"/>
        <end position="141"/>
    </location>
</feature>
<evidence type="ECO:0000256" key="1">
    <source>
        <dbReference type="ARBA" id="ARBA00004141"/>
    </source>
</evidence>
<dbReference type="AlphaFoldDB" id="A0AAD4GZH1"/>
<reference evidence="8" key="2">
    <citation type="submission" date="2020-02" db="EMBL/GenBank/DDBJ databases">
        <authorList>
            <person name="Gilchrist C.L.M."/>
            <person name="Chooi Y.-H."/>
        </authorList>
    </citation>
    <scope>NUCLEOTIDE SEQUENCE</scope>
    <source>
        <strain evidence="8">MST-FP2251</strain>
    </source>
</reference>
<keyword evidence="4 6" id="KW-0472">Membrane</keyword>
<evidence type="ECO:0000256" key="2">
    <source>
        <dbReference type="ARBA" id="ARBA00022692"/>
    </source>
</evidence>
<dbReference type="PANTHER" id="PTHR33048:SF47">
    <property type="entry name" value="INTEGRAL MEMBRANE PROTEIN-RELATED"/>
    <property type="match status" value="1"/>
</dbReference>
<keyword evidence="2 6" id="KW-0812">Transmembrane</keyword>
<dbReference type="InterPro" id="IPR049326">
    <property type="entry name" value="Rhodopsin_dom_fungi"/>
</dbReference>
<evidence type="ECO:0000259" key="7">
    <source>
        <dbReference type="Pfam" id="PF20684"/>
    </source>
</evidence>
<keyword evidence="9" id="KW-1185">Reference proteome</keyword>
<evidence type="ECO:0000313" key="8">
    <source>
        <dbReference type="EMBL" id="KAF9894956.1"/>
    </source>
</evidence>
<dbReference type="EMBL" id="VCAU01000002">
    <property type="protein sequence ID" value="KAF9894956.1"/>
    <property type="molecule type" value="Genomic_DNA"/>
</dbReference>
<dbReference type="PANTHER" id="PTHR33048">
    <property type="entry name" value="PTH11-LIKE INTEGRAL MEMBRANE PROTEIN (AFU_ORTHOLOGUE AFUA_5G11245)"/>
    <property type="match status" value="1"/>
</dbReference>
<comment type="subcellular location">
    <subcellularLocation>
        <location evidence="1">Membrane</location>
        <topology evidence="1">Multi-pass membrane protein</topology>
    </subcellularLocation>
</comment>
<dbReference type="GO" id="GO:0016020">
    <property type="term" value="C:membrane"/>
    <property type="evidence" value="ECO:0007669"/>
    <property type="project" value="UniProtKB-SubCell"/>
</dbReference>
<comment type="similarity">
    <text evidence="5">Belongs to the SAT4 family.</text>
</comment>
<accession>A0AAD4GZH1</accession>
<feature type="domain" description="Rhodopsin" evidence="7">
    <location>
        <begin position="25"/>
        <end position="264"/>
    </location>
</feature>
<name>A0AAD4GZH1_ASPNN</name>
<keyword evidence="3 6" id="KW-1133">Transmembrane helix</keyword>
<reference evidence="8" key="1">
    <citation type="journal article" date="2019" name="Beilstein J. Org. Chem.">
        <title>Nanangenines: drimane sesquiterpenoids as the dominant metabolite cohort of a novel Australian fungus, Aspergillus nanangensis.</title>
        <authorList>
            <person name="Lacey H.J."/>
            <person name="Gilchrist C.L.M."/>
            <person name="Crombie A."/>
            <person name="Kalaitzis J.A."/>
            <person name="Vuong D."/>
            <person name="Rutledge P.J."/>
            <person name="Turner P."/>
            <person name="Pitt J.I."/>
            <person name="Lacey E."/>
            <person name="Chooi Y.H."/>
            <person name="Piggott A.M."/>
        </authorList>
    </citation>
    <scope>NUCLEOTIDE SEQUENCE</scope>
    <source>
        <strain evidence="8">MST-FP2251</strain>
    </source>
</reference>
<feature type="transmembrane region" description="Helical" evidence="6">
    <location>
        <begin position="6"/>
        <end position="28"/>
    </location>
</feature>
<gene>
    <name evidence="8" type="ORF">FE257_004578</name>
</gene>
<feature type="transmembrane region" description="Helical" evidence="6">
    <location>
        <begin position="48"/>
        <end position="66"/>
    </location>
</feature>
<feature type="transmembrane region" description="Helical" evidence="6">
    <location>
        <begin position="166"/>
        <end position="187"/>
    </location>
</feature>
<proteinExistence type="inferred from homology"/>
<protein>
    <recommendedName>
        <fullName evidence="7">Rhodopsin domain-containing protein</fullName>
    </recommendedName>
</protein>
<evidence type="ECO:0000256" key="4">
    <source>
        <dbReference type="ARBA" id="ARBA00023136"/>
    </source>
</evidence>
<feature type="transmembrane region" description="Helical" evidence="6">
    <location>
        <begin position="86"/>
        <end position="109"/>
    </location>
</feature>
<sequence length="289" mass="31334">MGNIAGALIATSTTLFAFTVIVAVIRVWSRLYLSRNFAVEDCLMVTSLLLYAALTAISYSLLQYGLGQHISNVHSPHSITQISKLTIALGATFVAGVGAAKISILLFYLKTFAIRTISIIVMILLVVTTSYTIACCLGLIFPCSPFGRAWDPTITHGYCIDRFALYYAHGGLNLAVDLAIIGLPLPLIWHLHVPKREKLVISALVTVCIIAVAVGSTRFWATHALQNGGDLTWHTALGVIFGEVEVSANIVCGSIIVMRPFFRRYVPAVIMSEGDYMSQITSSSMVSFV</sequence>
<dbReference type="Pfam" id="PF20684">
    <property type="entry name" value="Fung_rhodopsin"/>
    <property type="match status" value="1"/>
</dbReference>
<organism evidence="8 9">
    <name type="scientific">Aspergillus nanangensis</name>
    <dbReference type="NCBI Taxonomy" id="2582783"/>
    <lineage>
        <taxon>Eukaryota</taxon>
        <taxon>Fungi</taxon>
        <taxon>Dikarya</taxon>
        <taxon>Ascomycota</taxon>
        <taxon>Pezizomycotina</taxon>
        <taxon>Eurotiomycetes</taxon>
        <taxon>Eurotiomycetidae</taxon>
        <taxon>Eurotiales</taxon>
        <taxon>Aspergillaceae</taxon>
        <taxon>Aspergillus</taxon>
        <taxon>Aspergillus subgen. Circumdati</taxon>
    </lineage>
</organism>